<proteinExistence type="predicted"/>
<dbReference type="SUPFAM" id="SSF55073">
    <property type="entry name" value="Nucleotide cyclase"/>
    <property type="match status" value="1"/>
</dbReference>
<protein>
    <submittedName>
        <fullName evidence="2">Diguanylate cyclase domain protein</fullName>
    </submittedName>
</protein>
<dbReference type="Proteomes" id="UP000031366">
    <property type="component" value="Unassembled WGS sequence"/>
</dbReference>
<dbReference type="Gene3D" id="3.30.70.270">
    <property type="match status" value="1"/>
</dbReference>
<organism evidence="2 3">
    <name type="scientific">Clostridium argentinense CDC 2741</name>
    <dbReference type="NCBI Taxonomy" id="1418104"/>
    <lineage>
        <taxon>Bacteria</taxon>
        <taxon>Bacillati</taxon>
        <taxon>Bacillota</taxon>
        <taxon>Clostridia</taxon>
        <taxon>Eubacteriales</taxon>
        <taxon>Clostridiaceae</taxon>
        <taxon>Clostridium</taxon>
    </lineage>
</organism>
<keyword evidence="3" id="KW-1185">Reference proteome</keyword>
<dbReference type="InterPro" id="IPR050469">
    <property type="entry name" value="Diguanylate_Cyclase"/>
</dbReference>
<dbReference type="Pfam" id="PF00990">
    <property type="entry name" value="GGDEF"/>
    <property type="match status" value="1"/>
</dbReference>
<feature type="domain" description="GGDEF" evidence="1">
    <location>
        <begin position="225"/>
        <end position="359"/>
    </location>
</feature>
<reference evidence="2 3" key="1">
    <citation type="journal article" date="2015" name="Infect. Genet. Evol.">
        <title>Genomic sequences of six botulinum neurotoxin-producing strains representing three clostridial species illustrate the mobility and diversity of botulinum neurotoxin genes.</title>
        <authorList>
            <person name="Smith T.J."/>
            <person name="Hill K.K."/>
            <person name="Xie G."/>
            <person name="Foley B.T."/>
            <person name="Williamson C.H."/>
            <person name="Foster J.T."/>
            <person name="Johnson S.L."/>
            <person name="Chertkov O."/>
            <person name="Teshima H."/>
            <person name="Gibbons H.S."/>
            <person name="Johnsky L.A."/>
            <person name="Karavis M.A."/>
            <person name="Smith L.A."/>
        </authorList>
    </citation>
    <scope>NUCLEOTIDE SEQUENCE [LARGE SCALE GENOMIC DNA]</scope>
    <source>
        <strain evidence="2 3">CDC 2741</strain>
    </source>
</reference>
<dbReference type="InterPro" id="IPR029787">
    <property type="entry name" value="Nucleotide_cyclase"/>
</dbReference>
<dbReference type="InterPro" id="IPR000160">
    <property type="entry name" value="GGDEF_dom"/>
</dbReference>
<dbReference type="PROSITE" id="PS50887">
    <property type="entry name" value="GGDEF"/>
    <property type="match status" value="1"/>
</dbReference>
<dbReference type="SMART" id="SM00267">
    <property type="entry name" value="GGDEF"/>
    <property type="match status" value="1"/>
</dbReference>
<dbReference type="PANTHER" id="PTHR45138">
    <property type="entry name" value="REGULATORY COMPONENTS OF SENSORY TRANSDUCTION SYSTEM"/>
    <property type="match status" value="1"/>
</dbReference>
<dbReference type="CDD" id="cd01949">
    <property type="entry name" value="GGDEF"/>
    <property type="match status" value="1"/>
</dbReference>
<dbReference type="EMBL" id="AYSO01000020">
    <property type="protein sequence ID" value="KIE44556.1"/>
    <property type="molecule type" value="Genomic_DNA"/>
</dbReference>
<dbReference type="NCBIfam" id="TIGR00254">
    <property type="entry name" value="GGDEF"/>
    <property type="match status" value="1"/>
</dbReference>
<dbReference type="PANTHER" id="PTHR45138:SF9">
    <property type="entry name" value="DIGUANYLATE CYCLASE DGCM-RELATED"/>
    <property type="match status" value="1"/>
</dbReference>
<dbReference type="FunFam" id="3.30.70.270:FF:000001">
    <property type="entry name" value="Diguanylate cyclase domain protein"/>
    <property type="match status" value="1"/>
</dbReference>
<dbReference type="InterPro" id="IPR043128">
    <property type="entry name" value="Rev_trsase/Diguanyl_cyclase"/>
</dbReference>
<dbReference type="AlphaFoldDB" id="A0A0C1R274"/>
<dbReference type="SUPFAM" id="SSF55781">
    <property type="entry name" value="GAF domain-like"/>
    <property type="match status" value="1"/>
</dbReference>
<evidence type="ECO:0000313" key="2">
    <source>
        <dbReference type="EMBL" id="KIE44556.1"/>
    </source>
</evidence>
<evidence type="ECO:0000313" key="3">
    <source>
        <dbReference type="Proteomes" id="UP000031366"/>
    </source>
</evidence>
<gene>
    <name evidence="2" type="ORF">U732_54</name>
</gene>
<sequence>MSMILTLGLLLFLNFFLLFYLCIQKKQIKSLKNSSFFTKENNIIKSILDSINKSSKSELKLKSSSLSIITSLKNYYKIDYISILILDEKLNIIATNVEKKYVEAVEDHCNRMLLELEGEAKIIYSDVFLDYNSADQRLIKYNYFIPMRNKDTIMGAILIENLQDYKENKFEIEFFDIVIRNIQIAVQNCLYHDEIVNIAMRDNLTRLYNRNYFMKFISSNISQNTDFSLSIFDIDLFKKVNDNYGHNFGDKVLKELSKIVKDSIRECDEVFRWGGEEFIIYLHNMKKEEAENLINNVRLKICENAYITEDGKEVNITASFGISNFSEDTKDIDALINCADKALYESKKNGRNQVTLYRI</sequence>
<evidence type="ECO:0000259" key="1">
    <source>
        <dbReference type="PROSITE" id="PS50887"/>
    </source>
</evidence>
<name>A0A0C1R274_9CLOT</name>
<comment type="caution">
    <text evidence="2">The sequence shown here is derived from an EMBL/GenBank/DDBJ whole genome shotgun (WGS) entry which is preliminary data.</text>
</comment>
<accession>A0A0C1R274</accession>
<dbReference type="GO" id="GO:0052621">
    <property type="term" value="F:diguanylate cyclase activity"/>
    <property type="evidence" value="ECO:0007669"/>
    <property type="project" value="TreeGrafter"/>
</dbReference>